<evidence type="ECO:0000313" key="1">
    <source>
        <dbReference type="EMBL" id="GAA0538517.1"/>
    </source>
</evidence>
<proteinExistence type="predicted"/>
<dbReference type="Proteomes" id="UP001500220">
    <property type="component" value="Unassembled WGS sequence"/>
</dbReference>
<reference evidence="2 3" key="1">
    <citation type="journal article" date="2014" name="Int. J. Syst. Evol. Microbiol.">
        <title>Complete genome sequence of Corynebacterium casei LMG S-19264T (=DSM 44701T), isolated from a smear-ripened cheese.</title>
        <authorList>
            <consortium name="US DOE Joint Genome Institute (JGI-PGF)"/>
            <person name="Walter F."/>
            <person name="Albersmeier A."/>
            <person name="Kalinowski J."/>
            <person name="Ruckert C."/>
        </authorList>
    </citation>
    <scope>NUCLEOTIDE SEQUENCE [LARGE SCALE GENOMIC DNA]</scope>
    <source>
        <strain evidence="2 3">CGMCC 4.7206</strain>
    </source>
</reference>
<accession>A0A917JKN2</accession>
<comment type="caution">
    <text evidence="2">The sequence shown here is derived from an EMBL/GenBank/DDBJ whole genome shotgun (WGS) entry which is preliminary data.</text>
</comment>
<evidence type="ECO:0000313" key="4">
    <source>
        <dbReference type="Proteomes" id="UP001500220"/>
    </source>
</evidence>
<protein>
    <recommendedName>
        <fullName evidence="5">Amidohydrolase</fullName>
    </recommendedName>
</protein>
<dbReference type="Proteomes" id="UP000597989">
    <property type="component" value="Unassembled WGS sequence"/>
</dbReference>
<name>A0A917JKN2_9PSEU</name>
<keyword evidence="4" id="KW-1185">Reference proteome</keyword>
<sequence>MPRSDADVPAWLAELGVPGLVDLHTHFLPGRVSRKVWAYFDQAGTHHGTEWPIHYRHAETTRLTILRDMRAVLDDTSARLLNVRS</sequence>
<dbReference type="EMBL" id="BAAAHC010000024">
    <property type="protein sequence ID" value="GAA0538517.1"/>
    <property type="molecule type" value="Genomic_DNA"/>
</dbReference>
<gene>
    <name evidence="1" type="ORF">GCM10009545_46470</name>
    <name evidence="2" type="ORF">GCM10011581_05550</name>
</gene>
<dbReference type="EMBL" id="BMMT01000001">
    <property type="protein sequence ID" value="GGI71393.1"/>
    <property type="molecule type" value="Genomic_DNA"/>
</dbReference>
<organism evidence="2 3">
    <name type="scientific">Saccharopolyspora thermophila</name>
    <dbReference type="NCBI Taxonomy" id="89367"/>
    <lineage>
        <taxon>Bacteria</taxon>
        <taxon>Bacillati</taxon>
        <taxon>Actinomycetota</taxon>
        <taxon>Actinomycetes</taxon>
        <taxon>Pseudonocardiales</taxon>
        <taxon>Pseudonocardiaceae</taxon>
        <taxon>Saccharopolyspora</taxon>
    </lineage>
</organism>
<evidence type="ECO:0000313" key="2">
    <source>
        <dbReference type="EMBL" id="GGI71393.1"/>
    </source>
</evidence>
<reference evidence="2" key="3">
    <citation type="submission" date="2020-09" db="EMBL/GenBank/DDBJ databases">
        <authorList>
            <person name="Sun Q."/>
            <person name="Zhou Y."/>
        </authorList>
    </citation>
    <scope>NUCLEOTIDE SEQUENCE</scope>
    <source>
        <strain evidence="2">CGMCC 4.7206</strain>
    </source>
</reference>
<dbReference type="AlphaFoldDB" id="A0A917JKN2"/>
<evidence type="ECO:0008006" key="5">
    <source>
        <dbReference type="Google" id="ProtNLM"/>
    </source>
</evidence>
<reference evidence="1 4" key="2">
    <citation type="journal article" date="2019" name="Int. J. Syst. Evol. Microbiol.">
        <title>The Global Catalogue of Microorganisms (GCM) 10K type strain sequencing project: providing services to taxonomists for standard genome sequencing and annotation.</title>
        <authorList>
            <consortium name="The Broad Institute Genomics Platform"/>
            <consortium name="The Broad Institute Genome Sequencing Center for Infectious Disease"/>
            <person name="Wu L."/>
            <person name="Ma J."/>
        </authorList>
    </citation>
    <scope>NUCLEOTIDE SEQUENCE [LARGE SCALE GENOMIC DNA]</scope>
    <source>
        <strain evidence="1 4">JCM 10664</strain>
    </source>
</reference>
<evidence type="ECO:0000313" key="3">
    <source>
        <dbReference type="Proteomes" id="UP000597989"/>
    </source>
</evidence>
<dbReference type="RefSeq" id="WP_229679774.1">
    <property type="nucleotide sequence ID" value="NZ_BAAAHC010000024.1"/>
</dbReference>
<reference evidence="1" key="4">
    <citation type="submission" date="2023-12" db="EMBL/GenBank/DDBJ databases">
        <authorList>
            <person name="Sun Q."/>
            <person name="Inoue M."/>
        </authorList>
    </citation>
    <scope>NUCLEOTIDE SEQUENCE</scope>
    <source>
        <strain evidence="1">JCM 10664</strain>
    </source>
</reference>